<proteinExistence type="predicted"/>
<keyword evidence="2" id="KW-1185">Reference proteome</keyword>
<sequence length="77" mass="9023">MYARRRSEDEIQKMDTVVWSCTNEDCKVWIRDDYSFEDTPTCTLCGSSMQRSSKLLPVLMNNSQDWKLPKNTSRPKA</sequence>
<comment type="caution">
    <text evidence="1">The sequence shown here is derived from an EMBL/GenBank/DDBJ whole genome shotgun (WGS) entry which is preliminary data.</text>
</comment>
<evidence type="ECO:0008006" key="3">
    <source>
        <dbReference type="Google" id="ProtNLM"/>
    </source>
</evidence>
<dbReference type="Pfam" id="PF14169">
    <property type="entry name" value="YdjO"/>
    <property type="match status" value="1"/>
</dbReference>
<protein>
    <recommendedName>
        <fullName evidence="3">Cold-inducible protein YdjO</fullName>
    </recommendedName>
</protein>
<dbReference type="EMBL" id="BOVK01000005">
    <property type="protein sequence ID" value="GIQ67520.1"/>
    <property type="molecule type" value="Genomic_DNA"/>
</dbReference>
<gene>
    <name evidence="1" type="ORF">XYCOK13_03440</name>
</gene>
<dbReference type="Proteomes" id="UP000677918">
    <property type="component" value="Unassembled WGS sequence"/>
</dbReference>
<organism evidence="1 2">
    <name type="scientific">Xylanibacillus composti</name>
    <dbReference type="NCBI Taxonomy" id="1572762"/>
    <lineage>
        <taxon>Bacteria</taxon>
        <taxon>Bacillati</taxon>
        <taxon>Bacillota</taxon>
        <taxon>Bacilli</taxon>
        <taxon>Bacillales</taxon>
        <taxon>Paenibacillaceae</taxon>
        <taxon>Xylanibacillus</taxon>
    </lineage>
</organism>
<evidence type="ECO:0000313" key="2">
    <source>
        <dbReference type="Proteomes" id="UP000677918"/>
    </source>
</evidence>
<dbReference type="AlphaFoldDB" id="A0A8J4M0X4"/>
<accession>A0A8J4M0X4</accession>
<evidence type="ECO:0000313" key="1">
    <source>
        <dbReference type="EMBL" id="GIQ67520.1"/>
    </source>
</evidence>
<name>A0A8J4M0X4_9BACL</name>
<dbReference type="InterPro" id="IPR025916">
    <property type="entry name" value="YdjO"/>
</dbReference>
<reference evidence="1" key="1">
    <citation type="submission" date="2021-04" db="EMBL/GenBank/DDBJ databases">
        <title>Draft genome sequence of Xylanibacillus composti strain K13.</title>
        <authorList>
            <person name="Uke A."/>
            <person name="Chhe C."/>
            <person name="Baramee S."/>
            <person name="Kosugi A."/>
        </authorList>
    </citation>
    <scope>NUCLEOTIDE SEQUENCE</scope>
    <source>
        <strain evidence="1">K13</strain>
    </source>
</reference>